<feature type="compositionally biased region" description="Basic and acidic residues" evidence="3">
    <location>
        <begin position="166"/>
        <end position="182"/>
    </location>
</feature>
<organism evidence="5 6">
    <name type="scientific">Triparma strigata</name>
    <dbReference type="NCBI Taxonomy" id="1606541"/>
    <lineage>
        <taxon>Eukaryota</taxon>
        <taxon>Sar</taxon>
        <taxon>Stramenopiles</taxon>
        <taxon>Ochrophyta</taxon>
        <taxon>Bolidophyceae</taxon>
        <taxon>Parmales</taxon>
        <taxon>Triparmaceae</taxon>
        <taxon>Triparma</taxon>
    </lineage>
</organism>
<dbReference type="EMBL" id="BRXY01000386">
    <property type="protein sequence ID" value="GMH91434.1"/>
    <property type="molecule type" value="Genomic_DNA"/>
</dbReference>
<proteinExistence type="inferred from homology"/>
<feature type="domain" description="TFIIS N-terminal" evidence="4">
    <location>
        <begin position="283"/>
        <end position="365"/>
    </location>
</feature>
<feature type="compositionally biased region" description="Acidic residues" evidence="3">
    <location>
        <begin position="152"/>
        <end position="165"/>
    </location>
</feature>
<dbReference type="PROSITE" id="PS51319">
    <property type="entry name" value="TFIIS_N"/>
    <property type="match status" value="1"/>
</dbReference>
<dbReference type="OrthoDB" id="21124at2759"/>
<evidence type="ECO:0000256" key="1">
    <source>
        <dbReference type="ARBA" id="ARBA00037992"/>
    </source>
</evidence>
<keyword evidence="6" id="KW-1185">Reference proteome</keyword>
<feature type="region of interest" description="Disordered" evidence="3">
    <location>
        <begin position="1"/>
        <end position="202"/>
    </location>
</feature>
<dbReference type="InterPro" id="IPR051037">
    <property type="entry name" value="RNAPII_TF_IWS1"/>
</dbReference>
<accession>A0A9W7BQA1</accession>
<dbReference type="Pfam" id="PF08711">
    <property type="entry name" value="Med26"/>
    <property type="match status" value="1"/>
</dbReference>
<evidence type="ECO:0000256" key="3">
    <source>
        <dbReference type="SAM" id="MobiDB-lite"/>
    </source>
</evidence>
<evidence type="ECO:0000313" key="5">
    <source>
        <dbReference type="EMBL" id="GMH91434.1"/>
    </source>
</evidence>
<feature type="compositionally biased region" description="Basic and acidic residues" evidence="3">
    <location>
        <begin position="97"/>
        <end position="106"/>
    </location>
</feature>
<sequence>MAAEPIKMKTADELFGNLSDSDDYDTDEALRKSREKPTMSRLKKKKKNIPDADADSDSSDSDSEDDEKKREKKRKKMEKQAAKKRKKEEKAAKKKERQLQKKREQQQETVTSGRSKRAKPGEKGSTDTGGEAKDDDEDSYDSGGEVERTAEDDNFLDLDDDDEDLVKEYNEKQTFEREEGVQKKKTKKRSRADGDTSSAKSDNVVDKVMEMMKRKKVKKLGVDELHSVCSEIIGKMYAAADADDSAITEGRPGLEKIKLLPTLVSDMARTDLTRSLLDLNFLTIVVRWIAPAKKTGALGNITLRRDLLTALAKMSGETGINNGDLKRSGLGRVIMGLFKHKDETKEMKKIEKNLIEQWSRPIFNKSGNYRDLEGADNRRLRQGWTPKTVEQAAEGGADVDITRGGKKKATGAQDLIVGRSNDQGVASNRVSIPFSKGFRYTVRPQNLTHQDQDADTTRFMEASKVRTGGVMEQLNKKMIDKNRPNAKNERSQDISVEGRGVN</sequence>
<feature type="compositionally biased region" description="Basic and acidic residues" evidence="3">
    <location>
        <begin position="479"/>
        <end position="492"/>
    </location>
</feature>
<name>A0A9W7BQA1_9STRA</name>
<protein>
    <recommendedName>
        <fullName evidence="4">TFIIS N-terminal domain-containing protein</fullName>
    </recommendedName>
</protein>
<dbReference type="Proteomes" id="UP001165085">
    <property type="component" value="Unassembled WGS sequence"/>
</dbReference>
<dbReference type="PANTHER" id="PTHR46010">
    <property type="entry name" value="PROTEIN IWS1 HOMOLOG"/>
    <property type="match status" value="1"/>
</dbReference>
<feature type="compositionally biased region" description="Basic and acidic residues" evidence="3">
    <location>
        <begin position="1"/>
        <end position="12"/>
    </location>
</feature>
<comment type="subcellular location">
    <subcellularLocation>
        <location evidence="2">Nucleus</location>
    </subcellularLocation>
</comment>
<gene>
    <name evidence="5" type="ORF">TrST_g5303</name>
</gene>
<evidence type="ECO:0000256" key="2">
    <source>
        <dbReference type="PROSITE-ProRule" id="PRU00649"/>
    </source>
</evidence>
<evidence type="ECO:0000313" key="6">
    <source>
        <dbReference type="Proteomes" id="UP001165085"/>
    </source>
</evidence>
<comment type="similarity">
    <text evidence="1">Belongs to the IWS1 family.</text>
</comment>
<keyword evidence="2" id="KW-0539">Nucleus</keyword>
<dbReference type="AlphaFoldDB" id="A0A9W7BQA1"/>
<reference evidence="6" key="1">
    <citation type="journal article" date="2023" name="Commun. Biol.">
        <title>Genome analysis of Parmales, the sister group of diatoms, reveals the evolutionary specialization of diatoms from phago-mixotrophs to photoautotrophs.</title>
        <authorList>
            <person name="Ban H."/>
            <person name="Sato S."/>
            <person name="Yoshikawa S."/>
            <person name="Yamada K."/>
            <person name="Nakamura Y."/>
            <person name="Ichinomiya M."/>
            <person name="Sato N."/>
            <person name="Blanc-Mathieu R."/>
            <person name="Endo H."/>
            <person name="Kuwata A."/>
            <person name="Ogata H."/>
        </authorList>
    </citation>
    <scope>NUCLEOTIDE SEQUENCE [LARGE SCALE GENOMIC DNA]</scope>
    <source>
        <strain evidence="6">NIES 3701</strain>
    </source>
</reference>
<comment type="caution">
    <text evidence="5">The sequence shown here is derived from an EMBL/GenBank/DDBJ whole genome shotgun (WGS) entry which is preliminary data.</text>
</comment>
<feature type="compositionally biased region" description="Basic and acidic residues" evidence="3">
    <location>
        <begin position="28"/>
        <end position="38"/>
    </location>
</feature>
<dbReference type="InterPro" id="IPR035441">
    <property type="entry name" value="TFIIS/LEDGF_dom_sf"/>
</dbReference>
<dbReference type="InterPro" id="IPR017923">
    <property type="entry name" value="TFIIS_N"/>
</dbReference>
<dbReference type="GO" id="GO:0016973">
    <property type="term" value="P:poly(A)+ mRNA export from nucleus"/>
    <property type="evidence" value="ECO:0007669"/>
    <property type="project" value="TreeGrafter"/>
</dbReference>
<dbReference type="Gene3D" id="1.20.930.10">
    <property type="entry name" value="Conserved domain common to transcription factors TFIIS, elongin A, CRSP70"/>
    <property type="match status" value="1"/>
</dbReference>
<dbReference type="PANTHER" id="PTHR46010:SF1">
    <property type="entry name" value="PROTEIN IWS1 HOMOLOG"/>
    <property type="match status" value="1"/>
</dbReference>
<feature type="compositionally biased region" description="Acidic residues" evidence="3">
    <location>
        <begin position="52"/>
        <end position="65"/>
    </location>
</feature>
<dbReference type="GO" id="GO:0005634">
    <property type="term" value="C:nucleus"/>
    <property type="evidence" value="ECO:0007669"/>
    <property type="project" value="UniProtKB-SubCell"/>
</dbReference>
<feature type="region of interest" description="Disordered" evidence="3">
    <location>
        <begin position="479"/>
        <end position="502"/>
    </location>
</feature>
<feature type="compositionally biased region" description="Basic residues" evidence="3">
    <location>
        <begin position="70"/>
        <end position="96"/>
    </location>
</feature>
<evidence type="ECO:0000259" key="4">
    <source>
        <dbReference type="PROSITE" id="PS51319"/>
    </source>
</evidence>